<evidence type="ECO:0000256" key="6">
    <source>
        <dbReference type="ARBA" id="ARBA00005159"/>
    </source>
</evidence>
<keyword evidence="12 19" id="KW-0547">Nucleotide-binding</keyword>
<dbReference type="EMBL" id="PYAV01000005">
    <property type="protein sequence ID" value="PSL46919.1"/>
    <property type="molecule type" value="Genomic_DNA"/>
</dbReference>
<comment type="catalytic activity">
    <reaction evidence="3">
        <text>adenosylcob(III)inamide + GTP = adenosylcob(III)inamide phosphate + GDP + H(+)</text>
        <dbReference type="Rhea" id="RHEA:15765"/>
        <dbReference type="ChEBI" id="CHEBI:2480"/>
        <dbReference type="ChEBI" id="CHEBI:15378"/>
        <dbReference type="ChEBI" id="CHEBI:37565"/>
        <dbReference type="ChEBI" id="CHEBI:58189"/>
        <dbReference type="ChEBI" id="CHEBI:58502"/>
        <dbReference type="EC" id="2.7.1.156"/>
    </reaction>
</comment>
<dbReference type="CDD" id="cd00544">
    <property type="entry name" value="CobU"/>
    <property type="match status" value="1"/>
</dbReference>
<evidence type="ECO:0000313" key="21">
    <source>
        <dbReference type="Proteomes" id="UP000242310"/>
    </source>
</evidence>
<keyword evidence="15 19" id="KW-0342">GTP-binding</keyword>
<keyword evidence="21" id="KW-1185">Reference proteome</keyword>
<reference evidence="20 21" key="1">
    <citation type="submission" date="2018-03" db="EMBL/GenBank/DDBJ databases">
        <title>Genomic Encyclopedia of Type Strains, Phase III (KMG-III): the genomes of soil and plant-associated and newly described type strains.</title>
        <authorList>
            <person name="Whitman W."/>
        </authorList>
    </citation>
    <scope>NUCLEOTIDE SEQUENCE [LARGE SCALE GENOMIC DNA]</scope>
    <source>
        <strain evidence="20 21">CGMCC 1.07653</strain>
    </source>
</reference>
<dbReference type="RefSeq" id="WP_106588252.1">
    <property type="nucleotide sequence ID" value="NZ_PYAV01000005.1"/>
</dbReference>
<evidence type="ECO:0000256" key="13">
    <source>
        <dbReference type="ARBA" id="ARBA00022777"/>
    </source>
</evidence>
<evidence type="ECO:0000256" key="15">
    <source>
        <dbReference type="ARBA" id="ARBA00023134"/>
    </source>
</evidence>
<comment type="caution">
    <text evidence="20">The sequence shown here is derived from an EMBL/GenBank/DDBJ whole genome shotgun (WGS) entry which is preliminary data.</text>
</comment>
<accession>A0A2P8HL26</accession>
<keyword evidence="10" id="KW-0169">Cobalamin biosynthesis</keyword>
<evidence type="ECO:0000256" key="18">
    <source>
        <dbReference type="PIRSR" id="PIRSR006135-1"/>
    </source>
</evidence>
<organism evidence="20 21">
    <name type="scientific">Salsuginibacillus halophilus</name>
    <dbReference type="NCBI Taxonomy" id="517424"/>
    <lineage>
        <taxon>Bacteria</taxon>
        <taxon>Bacillati</taxon>
        <taxon>Bacillota</taxon>
        <taxon>Bacilli</taxon>
        <taxon>Bacillales</taxon>
        <taxon>Bacillaceae</taxon>
        <taxon>Salsuginibacillus</taxon>
    </lineage>
</organism>
<evidence type="ECO:0000256" key="12">
    <source>
        <dbReference type="ARBA" id="ARBA00022741"/>
    </source>
</evidence>
<gene>
    <name evidence="20" type="ORF">B0H94_10570</name>
</gene>
<dbReference type="EC" id="2.7.1.156" evidence="8"/>
<comment type="catalytic activity">
    <reaction evidence="1">
        <text>adenosylcob(III)inamide + ATP = adenosylcob(III)inamide phosphate + ADP + H(+)</text>
        <dbReference type="Rhea" id="RHEA:15769"/>
        <dbReference type="ChEBI" id="CHEBI:2480"/>
        <dbReference type="ChEBI" id="CHEBI:15378"/>
        <dbReference type="ChEBI" id="CHEBI:30616"/>
        <dbReference type="ChEBI" id="CHEBI:58502"/>
        <dbReference type="ChEBI" id="CHEBI:456216"/>
        <dbReference type="EC" id="2.7.1.156"/>
    </reaction>
</comment>
<dbReference type="InterPro" id="IPR027417">
    <property type="entry name" value="P-loop_NTPase"/>
</dbReference>
<evidence type="ECO:0000256" key="11">
    <source>
        <dbReference type="ARBA" id="ARBA00022679"/>
    </source>
</evidence>
<dbReference type="OrthoDB" id="9799422at2"/>
<evidence type="ECO:0000256" key="10">
    <source>
        <dbReference type="ARBA" id="ARBA00022573"/>
    </source>
</evidence>
<evidence type="ECO:0000256" key="14">
    <source>
        <dbReference type="ARBA" id="ARBA00022840"/>
    </source>
</evidence>
<comment type="pathway">
    <text evidence="5">Cofactor biosynthesis; adenosylcobalamin biosynthesis; adenosylcobalamin from cob(II)yrinate a,c-diamide: step 6/7.</text>
</comment>
<evidence type="ECO:0000256" key="16">
    <source>
        <dbReference type="ARBA" id="ARBA00029570"/>
    </source>
</evidence>
<evidence type="ECO:0000256" key="1">
    <source>
        <dbReference type="ARBA" id="ARBA00000312"/>
    </source>
</evidence>
<keyword evidence="20" id="KW-0548">Nucleotidyltransferase</keyword>
<evidence type="ECO:0000256" key="2">
    <source>
        <dbReference type="ARBA" id="ARBA00000711"/>
    </source>
</evidence>
<evidence type="ECO:0000256" key="7">
    <source>
        <dbReference type="ARBA" id="ARBA00007490"/>
    </source>
</evidence>
<evidence type="ECO:0000256" key="8">
    <source>
        <dbReference type="ARBA" id="ARBA00012016"/>
    </source>
</evidence>
<evidence type="ECO:0000256" key="19">
    <source>
        <dbReference type="PIRSR" id="PIRSR006135-2"/>
    </source>
</evidence>
<dbReference type="GO" id="GO:0009236">
    <property type="term" value="P:cobalamin biosynthetic process"/>
    <property type="evidence" value="ECO:0007669"/>
    <property type="project" value="UniProtKB-UniPathway"/>
</dbReference>
<feature type="binding site" evidence="19">
    <location>
        <position position="62"/>
    </location>
    <ligand>
        <name>GTP</name>
        <dbReference type="ChEBI" id="CHEBI:37565"/>
    </ligand>
</feature>
<feature type="binding site" evidence="19">
    <location>
        <position position="83"/>
    </location>
    <ligand>
        <name>GTP</name>
        <dbReference type="ChEBI" id="CHEBI:37565"/>
    </ligand>
</feature>
<keyword evidence="11 20" id="KW-0808">Transferase</keyword>
<evidence type="ECO:0000256" key="4">
    <source>
        <dbReference type="ARBA" id="ARBA00003889"/>
    </source>
</evidence>
<evidence type="ECO:0000256" key="17">
    <source>
        <dbReference type="ARBA" id="ARBA00030571"/>
    </source>
</evidence>
<evidence type="ECO:0000313" key="20">
    <source>
        <dbReference type="EMBL" id="PSL46919.1"/>
    </source>
</evidence>
<evidence type="ECO:0000256" key="3">
    <source>
        <dbReference type="ARBA" id="ARBA00001522"/>
    </source>
</evidence>
<comment type="function">
    <text evidence="4">Catalyzes ATP-dependent phosphorylation of adenosylcobinamide and addition of GMP to adenosylcobinamide phosphate.</text>
</comment>
<evidence type="ECO:0000256" key="9">
    <source>
        <dbReference type="ARBA" id="ARBA00012523"/>
    </source>
</evidence>
<feature type="active site" description="GMP-histidine intermediate" evidence="18">
    <location>
        <position position="50"/>
    </location>
</feature>
<keyword evidence="14" id="KW-0067">ATP-binding</keyword>
<dbReference type="PANTHER" id="PTHR34848:SF1">
    <property type="entry name" value="BIFUNCTIONAL ADENOSYLCOBALAMIN BIOSYNTHESIS PROTEIN COBU"/>
    <property type="match status" value="1"/>
</dbReference>
<dbReference type="GO" id="GO:0008820">
    <property type="term" value="F:cobinamide phosphate guanylyltransferase activity"/>
    <property type="evidence" value="ECO:0007669"/>
    <property type="project" value="UniProtKB-EC"/>
</dbReference>
<proteinExistence type="inferred from homology"/>
<dbReference type="AlphaFoldDB" id="A0A2P8HL26"/>
<dbReference type="PIRSF" id="PIRSF006135">
    <property type="entry name" value="CobU"/>
    <property type="match status" value="1"/>
</dbReference>
<dbReference type="Gene3D" id="3.40.50.300">
    <property type="entry name" value="P-loop containing nucleotide triphosphate hydrolases"/>
    <property type="match status" value="1"/>
</dbReference>
<comment type="catalytic activity">
    <reaction evidence="2">
        <text>adenosylcob(III)inamide phosphate + GTP + H(+) = adenosylcob(III)inamide-GDP + diphosphate</text>
        <dbReference type="Rhea" id="RHEA:22712"/>
        <dbReference type="ChEBI" id="CHEBI:15378"/>
        <dbReference type="ChEBI" id="CHEBI:33019"/>
        <dbReference type="ChEBI" id="CHEBI:37565"/>
        <dbReference type="ChEBI" id="CHEBI:58502"/>
        <dbReference type="ChEBI" id="CHEBI:60487"/>
        <dbReference type="EC" id="2.7.7.62"/>
    </reaction>
</comment>
<dbReference type="SUPFAM" id="SSF52540">
    <property type="entry name" value="P-loop containing nucleoside triphosphate hydrolases"/>
    <property type="match status" value="1"/>
</dbReference>
<feature type="binding site" evidence="19">
    <location>
        <begin position="34"/>
        <end position="36"/>
    </location>
    <ligand>
        <name>GTP</name>
        <dbReference type="ChEBI" id="CHEBI:37565"/>
    </ligand>
</feature>
<dbReference type="UniPathway" id="UPA00148">
    <property type="reaction ID" value="UER00236"/>
</dbReference>
<dbReference type="GO" id="GO:0005524">
    <property type="term" value="F:ATP binding"/>
    <property type="evidence" value="ECO:0007669"/>
    <property type="project" value="UniProtKB-KW"/>
</dbReference>
<evidence type="ECO:0000256" key="5">
    <source>
        <dbReference type="ARBA" id="ARBA00004692"/>
    </source>
</evidence>
<keyword evidence="13 20" id="KW-0418">Kinase</keyword>
<protein>
    <recommendedName>
        <fullName evidence="16">Adenosylcobinamide kinase</fullName>
        <ecNumber evidence="8">2.7.1.156</ecNumber>
        <ecNumber evidence="9">2.7.7.62</ecNumber>
    </recommendedName>
    <alternativeName>
        <fullName evidence="17">Adenosylcobinamide-phosphate guanylyltransferase</fullName>
    </alternativeName>
</protein>
<dbReference type="GO" id="GO:0043752">
    <property type="term" value="F:adenosylcobinamide kinase activity"/>
    <property type="evidence" value="ECO:0007669"/>
    <property type="project" value="UniProtKB-EC"/>
</dbReference>
<dbReference type="GO" id="GO:0005525">
    <property type="term" value="F:GTP binding"/>
    <property type="evidence" value="ECO:0007669"/>
    <property type="project" value="UniProtKB-KW"/>
</dbReference>
<name>A0A2P8HL26_9BACI</name>
<dbReference type="PANTHER" id="PTHR34848">
    <property type="match status" value="1"/>
</dbReference>
<dbReference type="Proteomes" id="UP000242310">
    <property type="component" value="Unassembled WGS sequence"/>
</dbReference>
<sequence length="174" mass="20086">MLIFVSGGARSGKNRYAEDLAAQLAQKKCVYYYAASIAYDDEMDERIARHQAERPASWQTREAPFEPEAVLHEAEPGDVVLFDCLTTWLARMMFMCNRMPDELEHELNEWLKVTEARGLTLIIISNDVNEEVPPHDRRTKQYIHTLQLLHRKLTSEADRAVQMIAGLPLEWKAQ</sequence>
<comment type="similarity">
    <text evidence="7">Belongs to the CobU/CobP family.</text>
</comment>
<comment type="pathway">
    <text evidence="6">Cofactor biosynthesis; adenosylcobalamin biosynthesis; adenosylcobalamin from cob(II)yrinate a,c-diamide: step 5/7.</text>
</comment>
<dbReference type="EC" id="2.7.7.62" evidence="9"/>
<dbReference type="Pfam" id="PF02283">
    <property type="entry name" value="CobU"/>
    <property type="match status" value="1"/>
</dbReference>
<dbReference type="InterPro" id="IPR003203">
    <property type="entry name" value="CobU/CobP"/>
</dbReference>